<reference evidence="3" key="1">
    <citation type="submission" date="2021-02" db="EMBL/GenBank/DDBJ databases">
        <authorList>
            <person name="Nowell W R."/>
        </authorList>
    </citation>
    <scope>NUCLEOTIDE SEQUENCE</scope>
</reference>
<keyword evidence="2" id="KW-0812">Transmembrane</keyword>
<evidence type="ECO:0000313" key="5">
    <source>
        <dbReference type="Proteomes" id="UP000663865"/>
    </source>
</evidence>
<organism evidence="3 5">
    <name type="scientific">Rotaria socialis</name>
    <dbReference type="NCBI Taxonomy" id="392032"/>
    <lineage>
        <taxon>Eukaryota</taxon>
        <taxon>Metazoa</taxon>
        <taxon>Spiralia</taxon>
        <taxon>Gnathifera</taxon>
        <taxon>Rotifera</taxon>
        <taxon>Eurotatoria</taxon>
        <taxon>Bdelloidea</taxon>
        <taxon>Philodinida</taxon>
        <taxon>Philodinidae</taxon>
        <taxon>Rotaria</taxon>
    </lineage>
</organism>
<name>A0A818UJQ1_9BILA</name>
<feature type="compositionally biased region" description="Pro residues" evidence="1">
    <location>
        <begin position="68"/>
        <end position="84"/>
    </location>
</feature>
<comment type="caution">
    <text evidence="3">The sequence shown here is derived from an EMBL/GenBank/DDBJ whole genome shotgun (WGS) entry which is preliminary data.</text>
</comment>
<sequence>MSVAINTQNVSVTQNGSDMDSGAVAGLAIGCTISAAIIIIVCIMISRQLGYCNWFGANEKKDRRTPTPSNPAPLAPVVAPPIVHPPKKDGHRASLPVQSKPKVRKPNPLPILDVTPKPRKEISSPVDNPASDLCPKYLCKKYIRILKLASGYFNVRHDRCYCSLCYPAERTSVFTTAGSQYTVPRGWTNFGLQIDEAAFNSNRIFSKWFTTFYGTSRDDVESIIRNRFIPFSGDNLLDGSVFTRHIYDKRYILSSPSINYASLERFCPTDTVLIEHKWYDIKIVLACKQYPLGLLKQRGFKSNVCRIIPDDEIEWKTDQRATTIPYSILIRVQGHRCNQQCRSQHSSS</sequence>
<keyword evidence="2" id="KW-1133">Transmembrane helix</keyword>
<dbReference type="EMBL" id="CAJNYV010004867">
    <property type="protein sequence ID" value="CAF3702073.1"/>
    <property type="molecule type" value="Genomic_DNA"/>
</dbReference>
<evidence type="ECO:0000256" key="1">
    <source>
        <dbReference type="SAM" id="MobiDB-lite"/>
    </source>
</evidence>
<proteinExistence type="predicted"/>
<feature type="transmembrane region" description="Helical" evidence="2">
    <location>
        <begin position="23"/>
        <end position="45"/>
    </location>
</feature>
<evidence type="ECO:0000313" key="4">
    <source>
        <dbReference type="EMBL" id="CAF4815766.1"/>
    </source>
</evidence>
<feature type="region of interest" description="Disordered" evidence="1">
    <location>
        <begin position="61"/>
        <end position="126"/>
    </location>
</feature>
<accession>A0A818UJQ1</accession>
<keyword evidence="2" id="KW-0472">Membrane</keyword>
<gene>
    <name evidence="3" type="ORF">KIK155_LOCUS26717</name>
    <name evidence="4" type="ORF">TOA249_LOCUS24270</name>
</gene>
<dbReference type="Proteomes" id="UP000663838">
    <property type="component" value="Unassembled WGS sequence"/>
</dbReference>
<dbReference type="Proteomes" id="UP000663865">
    <property type="component" value="Unassembled WGS sequence"/>
</dbReference>
<evidence type="ECO:0000256" key="2">
    <source>
        <dbReference type="SAM" id="Phobius"/>
    </source>
</evidence>
<dbReference type="AlphaFoldDB" id="A0A818UJQ1"/>
<evidence type="ECO:0000313" key="3">
    <source>
        <dbReference type="EMBL" id="CAF3702073.1"/>
    </source>
</evidence>
<dbReference type="EMBL" id="CAJOBS010002450">
    <property type="protein sequence ID" value="CAF4815766.1"/>
    <property type="molecule type" value="Genomic_DNA"/>
</dbReference>
<protein>
    <submittedName>
        <fullName evidence="3">Uncharacterized protein</fullName>
    </submittedName>
</protein>